<comment type="caution">
    <text evidence="1">The sequence shown here is derived from an EMBL/GenBank/DDBJ whole genome shotgun (WGS) entry which is preliminary data.</text>
</comment>
<reference evidence="1 2" key="1">
    <citation type="submission" date="2018-11" db="EMBL/GenBank/DDBJ databases">
        <title>Parancylomarina longa gen. nov., sp. nov., isolated from sediments of southern Okinawa.</title>
        <authorList>
            <person name="Fu T."/>
        </authorList>
    </citation>
    <scope>NUCLEOTIDE SEQUENCE [LARGE SCALE GENOMIC DNA]</scope>
    <source>
        <strain evidence="1 2">T3-2 S1-C</strain>
    </source>
</reference>
<gene>
    <name evidence="1" type="ORF">DLK05_04095</name>
</gene>
<dbReference type="AlphaFoldDB" id="A0A434AY65"/>
<dbReference type="RefSeq" id="WP_127342701.1">
    <property type="nucleotide sequence ID" value="NZ_RJJX01000003.1"/>
</dbReference>
<keyword evidence="2" id="KW-1185">Reference proteome</keyword>
<sequence length="185" mass="21371">MYKLLLILAVIILSINSYAQKNVVVLHPILGDSIDLAEKQIYLLFPDINDSDFNYGKILKGNGKYILHTFSATGDQEFEIDSLQLVHYQNNINKLIAYQNYMENPKKEDRKSLVITNQKDTCALEMNLEYMSPAMRKKLRKDSYRYQRLKSAAESLGYWGVDQENYIKTTGIIVFNSKGSDIEIR</sequence>
<organism evidence="1 2">
    <name type="scientific">Ancylomarina longa</name>
    <dbReference type="NCBI Taxonomy" id="2487017"/>
    <lineage>
        <taxon>Bacteria</taxon>
        <taxon>Pseudomonadati</taxon>
        <taxon>Bacteroidota</taxon>
        <taxon>Bacteroidia</taxon>
        <taxon>Marinilabiliales</taxon>
        <taxon>Marinifilaceae</taxon>
        <taxon>Ancylomarina</taxon>
    </lineage>
</organism>
<dbReference type="OrthoDB" id="1119346at2"/>
<evidence type="ECO:0000313" key="2">
    <source>
        <dbReference type="Proteomes" id="UP000282985"/>
    </source>
</evidence>
<proteinExistence type="predicted"/>
<dbReference type="Proteomes" id="UP000282985">
    <property type="component" value="Unassembled WGS sequence"/>
</dbReference>
<accession>A0A434AY65</accession>
<dbReference type="EMBL" id="RJJX01000003">
    <property type="protein sequence ID" value="RUT79408.1"/>
    <property type="molecule type" value="Genomic_DNA"/>
</dbReference>
<name>A0A434AY65_9BACT</name>
<protein>
    <submittedName>
        <fullName evidence="1">Uncharacterized protein</fullName>
    </submittedName>
</protein>
<evidence type="ECO:0000313" key="1">
    <source>
        <dbReference type="EMBL" id="RUT79408.1"/>
    </source>
</evidence>